<comment type="caution">
    <text evidence="9">The sequence shown here is derived from an EMBL/GenBank/DDBJ whole genome shotgun (WGS) entry which is preliminary data.</text>
</comment>
<evidence type="ECO:0000313" key="10">
    <source>
        <dbReference type="Proteomes" id="UP000297454"/>
    </source>
</evidence>
<dbReference type="GO" id="GO:0055085">
    <property type="term" value="P:transmembrane transport"/>
    <property type="evidence" value="ECO:0007669"/>
    <property type="project" value="TreeGrafter"/>
</dbReference>
<dbReference type="AlphaFoldDB" id="A0A4R9C352"/>
<feature type="transmembrane region" description="Helical" evidence="8">
    <location>
        <begin position="351"/>
        <end position="382"/>
    </location>
</feature>
<dbReference type="PANTHER" id="PTHR21716:SF53">
    <property type="entry name" value="PERMEASE PERM-RELATED"/>
    <property type="match status" value="1"/>
</dbReference>
<feature type="transmembrane region" description="Helical" evidence="8">
    <location>
        <begin position="75"/>
        <end position="96"/>
    </location>
</feature>
<keyword evidence="7 8" id="KW-0472">Membrane</keyword>
<dbReference type="InterPro" id="IPR002549">
    <property type="entry name" value="AI-2E-like"/>
</dbReference>
<dbReference type="RefSeq" id="WP_134744111.1">
    <property type="nucleotide sequence ID" value="NZ_CP119761.1"/>
</dbReference>
<dbReference type="Pfam" id="PF01594">
    <property type="entry name" value="AI-2E_transport"/>
    <property type="match status" value="1"/>
</dbReference>
<evidence type="ECO:0000256" key="3">
    <source>
        <dbReference type="ARBA" id="ARBA00022448"/>
    </source>
</evidence>
<feature type="transmembrane region" description="Helical" evidence="8">
    <location>
        <begin position="108"/>
        <end position="129"/>
    </location>
</feature>
<evidence type="ECO:0000256" key="2">
    <source>
        <dbReference type="ARBA" id="ARBA00009773"/>
    </source>
</evidence>
<evidence type="ECO:0000256" key="6">
    <source>
        <dbReference type="ARBA" id="ARBA00022989"/>
    </source>
</evidence>
<organism evidence="9 10">
    <name type="scientific">Helcococcus ovis</name>
    <dbReference type="NCBI Taxonomy" id="72026"/>
    <lineage>
        <taxon>Bacteria</taxon>
        <taxon>Bacillati</taxon>
        <taxon>Bacillota</taxon>
        <taxon>Tissierellia</taxon>
        <taxon>Tissierellales</taxon>
        <taxon>Peptoniphilaceae</taxon>
        <taxon>Helcococcus</taxon>
    </lineage>
</organism>
<feature type="transmembrane region" description="Helical" evidence="8">
    <location>
        <begin position="316"/>
        <end position="331"/>
    </location>
</feature>
<gene>
    <name evidence="9" type="ORF">EQF91_04240</name>
</gene>
<name>A0A4R9C352_9FIRM</name>
<comment type="similarity">
    <text evidence="2">Belongs to the autoinducer-2 exporter (AI-2E) (TC 2.A.86) family.</text>
</comment>
<evidence type="ECO:0000256" key="1">
    <source>
        <dbReference type="ARBA" id="ARBA00004651"/>
    </source>
</evidence>
<feature type="transmembrane region" description="Helical" evidence="8">
    <location>
        <begin position="12"/>
        <end position="32"/>
    </location>
</feature>
<evidence type="ECO:0000313" key="9">
    <source>
        <dbReference type="EMBL" id="TFF66307.1"/>
    </source>
</evidence>
<protein>
    <submittedName>
        <fullName evidence="9">AI-2E family transporter</fullName>
    </submittedName>
</protein>
<accession>A0A4R9C352</accession>
<evidence type="ECO:0000256" key="7">
    <source>
        <dbReference type="ARBA" id="ARBA00023136"/>
    </source>
</evidence>
<evidence type="ECO:0000256" key="8">
    <source>
        <dbReference type="SAM" id="Phobius"/>
    </source>
</evidence>
<evidence type="ECO:0000256" key="5">
    <source>
        <dbReference type="ARBA" id="ARBA00022692"/>
    </source>
</evidence>
<keyword evidence="5 8" id="KW-0812">Transmembrane</keyword>
<dbReference type="GO" id="GO:0005886">
    <property type="term" value="C:plasma membrane"/>
    <property type="evidence" value="ECO:0007669"/>
    <property type="project" value="UniProtKB-SubCell"/>
</dbReference>
<dbReference type="Proteomes" id="UP000297454">
    <property type="component" value="Unassembled WGS sequence"/>
</dbReference>
<feature type="transmembrane region" description="Helical" evidence="8">
    <location>
        <begin position="259"/>
        <end position="287"/>
    </location>
</feature>
<reference evidence="9 10" key="1">
    <citation type="submission" date="2019-01" db="EMBL/GenBank/DDBJ databases">
        <title>Draft Genome Sequences of Helcococcus ovis Strains Isolated from the Uterus and Vagina of Dairy Cows with Metritis.</title>
        <authorList>
            <person name="Cunha F."/>
            <person name="Jeon S.J."/>
            <person name="Kutzer P."/>
            <person name="Galvao K.N."/>
        </authorList>
    </citation>
    <scope>NUCLEOTIDE SEQUENCE [LARGE SCALE GENOMIC DNA]</scope>
    <source>
        <strain evidence="9 10">KG-37</strain>
    </source>
</reference>
<dbReference type="EMBL" id="SCFR01000011">
    <property type="protein sequence ID" value="TFF66307.1"/>
    <property type="molecule type" value="Genomic_DNA"/>
</dbReference>
<keyword evidence="10" id="KW-1185">Reference proteome</keyword>
<keyword evidence="6 8" id="KW-1133">Transmembrane helix</keyword>
<keyword evidence="3" id="KW-0813">Transport</keyword>
<evidence type="ECO:0000256" key="4">
    <source>
        <dbReference type="ARBA" id="ARBA00022475"/>
    </source>
</evidence>
<proteinExistence type="inferred from homology"/>
<feature type="transmembrane region" description="Helical" evidence="8">
    <location>
        <begin position="52"/>
        <end position="69"/>
    </location>
</feature>
<comment type="subcellular location">
    <subcellularLocation>
        <location evidence="1">Cell membrane</location>
        <topology evidence="1">Multi-pass membrane protein</topology>
    </subcellularLocation>
</comment>
<keyword evidence="4" id="KW-1003">Cell membrane</keyword>
<feature type="transmembrane region" description="Helical" evidence="8">
    <location>
        <begin position="189"/>
        <end position="218"/>
    </location>
</feature>
<dbReference type="PANTHER" id="PTHR21716">
    <property type="entry name" value="TRANSMEMBRANE PROTEIN"/>
    <property type="match status" value="1"/>
</dbReference>
<sequence length="407" mass="45806">MFLKNSTIAPFLQYVLFLLIIVFVGLSSYYLIYIGNKNVEEQRKININWKNILKIILIGILIVFIKAMYKEYPILGSTTFAVFISVLLAYLLNPIVNYLEQKGIKRGLGTIITYISILLIFVFLGIAIIPDLIKQSTNFIVSLPSSINKALISINDTLQNWNINPKVLESLRTNVNDYLLRTSNSIPTWISTLITTLQGSIEAIIIGVLIPIITYYFIVDKDKIIKSVYSLIPPKIRPDAKYLYKEINFAMFEFIKSRALMSVFIGVATWIMLEIFGIPFALIIGLITMFVDIIPYVGPILATVPALAFALIKSPILFLWIGFLSFVLQWIEQNIVGAKLMSVSSGIHEVVILISIIIGGGIFGVWGMILSVPFVIIVNILINFTCMKINGVTPKFNQNSKKYSNKK</sequence>